<dbReference type="Pfam" id="PF13432">
    <property type="entry name" value="TPR_16"/>
    <property type="match status" value="2"/>
</dbReference>
<dbReference type="InterPro" id="IPR011990">
    <property type="entry name" value="TPR-like_helical_dom_sf"/>
</dbReference>
<dbReference type="PANTHER" id="PTHR44227:SF3">
    <property type="entry name" value="PROTEIN O-MANNOSYL-TRANSFERASE TMTC4"/>
    <property type="match status" value="1"/>
</dbReference>
<keyword evidence="1" id="KW-0677">Repeat</keyword>
<keyword evidence="6" id="KW-1185">Reference proteome</keyword>
<comment type="caution">
    <text evidence="5">The sequence shown here is derived from an EMBL/GenBank/DDBJ whole genome shotgun (WGS) entry which is preliminary data.</text>
</comment>
<feature type="signal peptide" evidence="4">
    <location>
        <begin position="1"/>
        <end position="22"/>
    </location>
</feature>
<name>A0A8E0NAG6_9CAUL</name>
<protein>
    <submittedName>
        <fullName evidence="5">TPR domain protein</fullName>
    </submittedName>
</protein>
<feature type="repeat" description="TPR" evidence="3">
    <location>
        <begin position="518"/>
        <end position="551"/>
    </location>
</feature>
<evidence type="ECO:0000256" key="3">
    <source>
        <dbReference type="PROSITE-ProRule" id="PRU00339"/>
    </source>
</evidence>
<evidence type="ECO:0000256" key="4">
    <source>
        <dbReference type="SAM" id="SignalP"/>
    </source>
</evidence>
<dbReference type="Proteomes" id="UP000016569">
    <property type="component" value="Unassembled WGS sequence"/>
</dbReference>
<dbReference type="RefSeq" id="WP_021696114.1">
    <property type="nucleotide sequence ID" value="NZ_BATC01000003.1"/>
</dbReference>
<evidence type="ECO:0000256" key="1">
    <source>
        <dbReference type="ARBA" id="ARBA00022737"/>
    </source>
</evidence>
<dbReference type="SUPFAM" id="SSF48452">
    <property type="entry name" value="TPR-like"/>
    <property type="match status" value="2"/>
</dbReference>
<evidence type="ECO:0000256" key="2">
    <source>
        <dbReference type="ARBA" id="ARBA00022803"/>
    </source>
</evidence>
<dbReference type="SMART" id="SM00028">
    <property type="entry name" value="TPR"/>
    <property type="match status" value="6"/>
</dbReference>
<dbReference type="InterPro" id="IPR052346">
    <property type="entry name" value="O-mannosyl-transferase_TMTC"/>
</dbReference>
<dbReference type="OrthoDB" id="9766710at2"/>
<accession>A0A8E0NAG6</accession>
<evidence type="ECO:0000313" key="5">
    <source>
        <dbReference type="EMBL" id="GAD58018.1"/>
    </source>
</evidence>
<feature type="repeat" description="TPR" evidence="3">
    <location>
        <begin position="484"/>
        <end position="517"/>
    </location>
</feature>
<dbReference type="Gene3D" id="1.25.40.10">
    <property type="entry name" value="Tetratricopeptide repeat domain"/>
    <property type="match status" value="4"/>
</dbReference>
<dbReference type="EMBL" id="BATC01000003">
    <property type="protein sequence ID" value="GAD58018.1"/>
    <property type="molecule type" value="Genomic_DNA"/>
</dbReference>
<keyword evidence="4" id="KW-0732">Signal</keyword>
<evidence type="ECO:0000313" key="6">
    <source>
        <dbReference type="Proteomes" id="UP000016569"/>
    </source>
</evidence>
<reference evidence="6" key="1">
    <citation type="journal article" date="2013" name="Genome Announc.">
        <title>Draft Genome Sequence of the Dimorphic Prosthecate Bacterium Brevundimonas abyssalis TAR-001T.</title>
        <authorList>
            <person name="Tsubouchi T."/>
            <person name="Nishi S."/>
            <person name="Usui K."/>
            <person name="Shimane Y."/>
            <person name="Takaki Y."/>
            <person name="Maruyama T."/>
            <person name="Hatada Y."/>
        </authorList>
    </citation>
    <scope>NUCLEOTIDE SEQUENCE [LARGE SCALE GENOMIC DNA]</scope>
    <source>
        <strain evidence="6">TAR-001</strain>
    </source>
</reference>
<dbReference type="Pfam" id="PF12895">
    <property type="entry name" value="ANAPC3"/>
    <property type="match status" value="1"/>
</dbReference>
<sequence>MTRTLTAAALAALIAAATPALAEPLEVAGPVRFVDFSDVPVDERGRSSYGLFLAGRNAMALGESSTGADYLAAAQAAEPDQTRLRDQAFTSALLAGDLDVAARLSPSGEGVSPTVAEAGRLVSVVRTYGAGDARQANAVLTGQPIGFPHARAGLFVQPWIAAAAGDWDRALAEPPANVDPLARLFARYHRALLLEQRRDYATAESILGELAGAAPTAPLFRTAYGEFLERRGRRDEALALFDAAIEAGATDLTTRLARDRVVSRGRPVPVPTLREGAALGLGAAAAAALAEENNEFAAVYLRLALGLDESDQTRLLLGQTLQEAGLTTAARATFAEIGMGEPILYAAARQQMAWSYQEDDRDEDALIHAREALNAAPEDPQAVYGLAGLLTSQERYQEALELLNGPALNTGDQSWQVRFTRGAVYESLGRFEEAEAELWAALQEEPDNAEVLNYLGYMWVDSGQRVHQGAEMIARAVAAEPDSGHIQDSLGWAQYRQGQFEAAVETLELAVSLEPGNAVINDHLGDAYWQVGRRREAEFQWSRALSLAPEPDLRAQVEAKLERGLGAVQSVSAVARADNGQSASPVNP</sequence>
<feature type="chain" id="PRO_5034446547" evidence="4">
    <location>
        <begin position="23"/>
        <end position="588"/>
    </location>
</feature>
<dbReference type="AlphaFoldDB" id="A0A8E0NAG6"/>
<feature type="repeat" description="TPR" evidence="3">
    <location>
        <begin position="415"/>
        <end position="448"/>
    </location>
</feature>
<keyword evidence="2 3" id="KW-0802">TPR repeat</keyword>
<gene>
    <name evidence="5" type="ORF">MBEBAB_0268</name>
</gene>
<dbReference type="InterPro" id="IPR019734">
    <property type="entry name" value="TPR_rpt"/>
</dbReference>
<proteinExistence type="predicted"/>
<dbReference type="PANTHER" id="PTHR44227">
    <property type="match status" value="1"/>
</dbReference>
<organism evidence="5 6">
    <name type="scientific">Brevundimonas abyssalis TAR-001</name>
    <dbReference type="NCBI Taxonomy" id="1391729"/>
    <lineage>
        <taxon>Bacteria</taxon>
        <taxon>Pseudomonadati</taxon>
        <taxon>Pseudomonadota</taxon>
        <taxon>Alphaproteobacteria</taxon>
        <taxon>Caulobacterales</taxon>
        <taxon>Caulobacteraceae</taxon>
        <taxon>Brevundimonas</taxon>
    </lineage>
</organism>
<dbReference type="PROSITE" id="PS50005">
    <property type="entry name" value="TPR"/>
    <property type="match status" value="3"/>
</dbReference>